<dbReference type="EMBL" id="JBHSGF010000003">
    <property type="protein sequence ID" value="MFC4554654.1"/>
    <property type="molecule type" value="Genomic_DNA"/>
</dbReference>
<comment type="caution">
    <text evidence="3">The sequence shown here is derived from an EMBL/GenBank/DDBJ whole genome shotgun (WGS) entry which is preliminary data.</text>
</comment>
<name>A0ABV9D7D9_9MICO</name>
<protein>
    <recommendedName>
        <fullName evidence="5">Tat pathway signal sequence domain protein</fullName>
    </recommendedName>
</protein>
<evidence type="ECO:0008006" key="5">
    <source>
        <dbReference type="Google" id="ProtNLM"/>
    </source>
</evidence>
<accession>A0ABV9D7D9</accession>
<dbReference type="RefSeq" id="WP_387966863.1">
    <property type="nucleotide sequence ID" value="NZ_JBHSGF010000003.1"/>
</dbReference>
<feature type="transmembrane region" description="Helical" evidence="2">
    <location>
        <begin position="18"/>
        <end position="37"/>
    </location>
</feature>
<keyword evidence="2" id="KW-0812">Transmembrane</keyword>
<reference evidence="4" key="1">
    <citation type="journal article" date="2019" name="Int. J. Syst. Evol. Microbiol.">
        <title>The Global Catalogue of Microorganisms (GCM) 10K type strain sequencing project: providing services to taxonomists for standard genome sequencing and annotation.</title>
        <authorList>
            <consortium name="The Broad Institute Genomics Platform"/>
            <consortium name="The Broad Institute Genome Sequencing Center for Infectious Disease"/>
            <person name="Wu L."/>
            <person name="Ma J."/>
        </authorList>
    </citation>
    <scope>NUCLEOTIDE SEQUENCE [LARGE SCALE GENOMIC DNA]</scope>
    <source>
        <strain evidence="4">JCM 3369</strain>
    </source>
</reference>
<sequence>MTAEGPGPVALDRRPSRLLVLGISGALVAAGGTAYFVTEHARSADAAGPAVTEQAGPTVAAESTDVDAPEKAATVAVPAARGAYDQLTADEVAFARNLVAQHPSYAGTESVTDEAGAQYLSADLADPAMYDDLHRRLSLMYYDYGSEELLHYVVDLSGQSVETVTAAQDVQPAPTEFETQTAFELLLASDVAGEAILQEFTETTGETTLTEDTVDVTAHSFSGGALGSGVDACATDRCVEVLVQTADGPFLTTTPYVVNLSTQTVTPVD</sequence>
<gene>
    <name evidence="3" type="ORF">ACFO3F_05285</name>
</gene>
<evidence type="ECO:0000313" key="3">
    <source>
        <dbReference type="EMBL" id="MFC4554654.1"/>
    </source>
</evidence>
<dbReference type="Gene3D" id="3.10.450.40">
    <property type="match status" value="1"/>
</dbReference>
<organism evidence="3 4">
    <name type="scientific">Georgenia faecalis</name>
    <dbReference type="NCBI Taxonomy" id="2483799"/>
    <lineage>
        <taxon>Bacteria</taxon>
        <taxon>Bacillati</taxon>
        <taxon>Actinomycetota</taxon>
        <taxon>Actinomycetes</taxon>
        <taxon>Micrococcales</taxon>
        <taxon>Bogoriellaceae</taxon>
        <taxon>Georgenia</taxon>
    </lineage>
</organism>
<keyword evidence="4" id="KW-1185">Reference proteome</keyword>
<evidence type="ECO:0000313" key="4">
    <source>
        <dbReference type="Proteomes" id="UP001595955"/>
    </source>
</evidence>
<proteinExistence type="predicted"/>
<dbReference type="Proteomes" id="UP001595955">
    <property type="component" value="Unassembled WGS sequence"/>
</dbReference>
<evidence type="ECO:0000256" key="1">
    <source>
        <dbReference type="SAM" id="MobiDB-lite"/>
    </source>
</evidence>
<keyword evidence="2" id="KW-1133">Transmembrane helix</keyword>
<evidence type="ECO:0000256" key="2">
    <source>
        <dbReference type="SAM" id="Phobius"/>
    </source>
</evidence>
<feature type="region of interest" description="Disordered" evidence="1">
    <location>
        <begin position="47"/>
        <end position="66"/>
    </location>
</feature>
<keyword evidence="2" id="KW-0472">Membrane</keyword>